<proteinExistence type="predicted"/>
<sequence length="90" mass="10186">MFILKSQVKLSCKYNGDLRGSLVLVAFRTTKAWAEYPKISNSPQVHSANQLPLPKGRTVFTASYLVICSSCKEPQLCGLMQFFCWVKNHM</sequence>
<name>A0A0E9X5F8_ANGAN</name>
<evidence type="ECO:0000313" key="1">
    <source>
        <dbReference type="EMBL" id="JAH97957.1"/>
    </source>
</evidence>
<reference evidence="1" key="2">
    <citation type="journal article" date="2015" name="Fish Shellfish Immunol.">
        <title>Early steps in the European eel (Anguilla anguilla)-Vibrio vulnificus interaction in the gills: Role of the RtxA13 toxin.</title>
        <authorList>
            <person name="Callol A."/>
            <person name="Pajuelo D."/>
            <person name="Ebbesson L."/>
            <person name="Teles M."/>
            <person name="MacKenzie S."/>
            <person name="Amaro C."/>
        </authorList>
    </citation>
    <scope>NUCLEOTIDE SEQUENCE</scope>
</reference>
<dbReference type="AlphaFoldDB" id="A0A0E9X5F8"/>
<dbReference type="EMBL" id="GBXM01010620">
    <property type="protein sequence ID" value="JAH97957.1"/>
    <property type="molecule type" value="Transcribed_RNA"/>
</dbReference>
<protein>
    <submittedName>
        <fullName evidence="1">Uncharacterized protein</fullName>
    </submittedName>
</protein>
<organism evidence="1">
    <name type="scientific">Anguilla anguilla</name>
    <name type="common">European freshwater eel</name>
    <name type="synonym">Muraena anguilla</name>
    <dbReference type="NCBI Taxonomy" id="7936"/>
    <lineage>
        <taxon>Eukaryota</taxon>
        <taxon>Metazoa</taxon>
        <taxon>Chordata</taxon>
        <taxon>Craniata</taxon>
        <taxon>Vertebrata</taxon>
        <taxon>Euteleostomi</taxon>
        <taxon>Actinopterygii</taxon>
        <taxon>Neopterygii</taxon>
        <taxon>Teleostei</taxon>
        <taxon>Anguilliformes</taxon>
        <taxon>Anguillidae</taxon>
        <taxon>Anguilla</taxon>
    </lineage>
</organism>
<accession>A0A0E9X5F8</accession>
<reference evidence="1" key="1">
    <citation type="submission" date="2014-11" db="EMBL/GenBank/DDBJ databases">
        <authorList>
            <person name="Amaro Gonzalez C."/>
        </authorList>
    </citation>
    <scope>NUCLEOTIDE SEQUENCE</scope>
</reference>